<evidence type="ECO:0000256" key="1">
    <source>
        <dbReference type="SAM" id="Phobius"/>
    </source>
</evidence>
<reference evidence="3" key="1">
    <citation type="submission" date="2016-06" db="EMBL/GenBank/DDBJ databases">
        <title>Parallel loss of symbiosis genes in relatives of nitrogen-fixing non-legume Parasponia.</title>
        <authorList>
            <person name="Van Velzen R."/>
            <person name="Holmer R."/>
            <person name="Bu F."/>
            <person name="Rutten L."/>
            <person name="Van Zeijl A."/>
            <person name="Liu W."/>
            <person name="Santuari L."/>
            <person name="Cao Q."/>
            <person name="Sharma T."/>
            <person name="Shen D."/>
            <person name="Roswanjaya Y."/>
            <person name="Wardhani T."/>
            <person name="Kalhor M.S."/>
            <person name="Jansen J."/>
            <person name="Van den Hoogen J."/>
            <person name="Gungor B."/>
            <person name="Hartog M."/>
            <person name="Hontelez J."/>
            <person name="Verver J."/>
            <person name="Yang W.-C."/>
            <person name="Schijlen E."/>
            <person name="Repin R."/>
            <person name="Schilthuizen M."/>
            <person name="Schranz E."/>
            <person name="Heidstra R."/>
            <person name="Miyata K."/>
            <person name="Fedorova E."/>
            <person name="Kohlen W."/>
            <person name="Bisseling T."/>
            <person name="Smit S."/>
            <person name="Geurts R."/>
        </authorList>
    </citation>
    <scope>NUCLEOTIDE SEQUENCE [LARGE SCALE GENOMIC DNA]</scope>
    <source>
        <strain evidence="3">cv. RG33-2</strain>
    </source>
</reference>
<accession>A0A2P5F5R1</accession>
<organism evidence="2 3">
    <name type="scientific">Trema orientale</name>
    <name type="common">Charcoal tree</name>
    <name type="synonym">Celtis orientalis</name>
    <dbReference type="NCBI Taxonomy" id="63057"/>
    <lineage>
        <taxon>Eukaryota</taxon>
        <taxon>Viridiplantae</taxon>
        <taxon>Streptophyta</taxon>
        <taxon>Embryophyta</taxon>
        <taxon>Tracheophyta</taxon>
        <taxon>Spermatophyta</taxon>
        <taxon>Magnoliopsida</taxon>
        <taxon>eudicotyledons</taxon>
        <taxon>Gunneridae</taxon>
        <taxon>Pentapetalae</taxon>
        <taxon>rosids</taxon>
        <taxon>fabids</taxon>
        <taxon>Rosales</taxon>
        <taxon>Cannabaceae</taxon>
        <taxon>Trema</taxon>
    </lineage>
</organism>
<dbReference type="AlphaFoldDB" id="A0A2P5F5R1"/>
<keyword evidence="1" id="KW-0812">Transmembrane</keyword>
<evidence type="ECO:0000313" key="3">
    <source>
        <dbReference type="Proteomes" id="UP000237000"/>
    </source>
</evidence>
<sequence>WFSFSVGCNDENFVAVCGTSSIFFLFFFFFFPVKCSFSRGKVKKLEEWVPAEAASNGHFGGSNLWMHSCSLFFSFPNYYSKHSGIRL</sequence>
<gene>
    <name evidence="2" type="ORF">TorRG33x02_110330</name>
</gene>
<dbReference type="OrthoDB" id="10488539at2759"/>
<keyword evidence="3" id="KW-1185">Reference proteome</keyword>
<dbReference type="Proteomes" id="UP000237000">
    <property type="component" value="Unassembled WGS sequence"/>
</dbReference>
<name>A0A2P5F5R1_TREOI</name>
<comment type="caution">
    <text evidence="2">The sequence shown here is derived from an EMBL/GenBank/DDBJ whole genome shotgun (WGS) entry which is preliminary data.</text>
</comment>
<dbReference type="EMBL" id="JXTC01000060">
    <property type="protein sequence ID" value="PON93127.1"/>
    <property type="molecule type" value="Genomic_DNA"/>
</dbReference>
<keyword evidence="1" id="KW-0472">Membrane</keyword>
<feature type="non-terminal residue" evidence="2">
    <location>
        <position position="1"/>
    </location>
</feature>
<evidence type="ECO:0000313" key="2">
    <source>
        <dbReference type="EMBL" id="PON93127.1"/>
    </source>
</evidence>
<feature type="transmembrane region" description="Helical" evidence="1">
    <location>
        <begin position="12"/>
        <end position="33"/>
    </location>
</feature>
<keyword evidence="1" id="KW-1133">Transmembrane helix</keyword>
<dbReference type="InParanoid" id="A0A2P5F5R1"/>
<proteinExistence type="predicted"/>
<protein>
    <submittedName>
        <fullName evidence="2">Uncharacterized protein</fullName>
    </submittedName>
</protein>